<feature type="compositionally biased region" description="Low complexity" evidence="7">
    <location>
        <begin position="306"/>
        <end position="318"/>
    </location>
</feature>
<dbReference type="InterPro" id="IPR050743">
    <property type="entry name" value="2-oxoacid_DH_E2_comp"/>
</dbReference>
<dbReference type="InterPro" id="IPR011053">
    <property type="entry name" value="Single_hybrid_motif"/>
</dbReference>
<feature type="domain" description="Lipoyl-binding" evidence="8">
    <location>
        <begin position="2"/>
        <end position="77"/>
    </location>
</feature>
<dbReference type="InterPro" id="IPR036625">
    <property type="entry name" value="E3-bd_dom_sf"/>
</dbReference>
<keyword evidence="11" id="KW-1185">Reference proteome</keyword>
<keyword evidence="3 6" id="KW-0808">Transferase</keyword>
<comment type="caution">
    <text evidence="10">The sequence shown here is derived from an EMBL/GenBank/DDBJ whole genome shotgun (WGS) entry which is preliminary data.</text>
</comment>
<comment type="cofactor">
    <cofactor evidence="1 6">
        <name>(R)-lipoate</name>
        <dbReference type="ChEBI" id="CHEBI:83088"/>
    </cofactor>
</comment>
<dbReference type="Pfam" id="PF00198">
    <property type="entry name" value="2-oxoacid_dh"/>
    <property type="match status" value="1"/>
</dbReference>
<keyword evidence="4 6" id="KW-0450">Lipoyl</keyword>
<dbReference type="CDD" id="cd06849">
    <property type="entry name" value="lipoyl_domain"/>
    <property type="match status" value="2"/>
</dbReference>
<dbReference type="Proteomes" id="UP001589707">
    <property type="component" value="Unassembled WGS sequence"/>
</dbReference>
<feature type="compositionally biased region" description="Acidic residues" evidence="7">
    <location>
        <begin position="83"/>
        <end position="131"/>
    </location>
</feature>
<dbReference type="Gene3D" id="2.40.50.100">
    <property type="match status" value="2"/>
</dbReference>
<dbReference type="SUPFAM" id="SSF52777">
    <property type="entry name" value="CoA-dependent acyltransferases"/>
    <property type="match status" value="1"/>
</dbReference>
<evidence type="ECO:0000313" key="11">
    <source>
        <dbReference type="Proteomes" id="UP001589707"/>
    </source>
</evidence>
<dbReference type="PROSITE" id="PS51826">
    <property type="entry name" value="PSBD"/>
    <property type="match status" value="1"/>
</dbReference>
<dbReference type="InterPro" id="IPR003016">
    <property type="entry name" value="2-oxoA_DH_lipoyl-BS"/>
</dbReference>
<organism evidence="10 11">
    <name type="scientific">Brevibacterium otitidis</name>
    <dbReference type="NCBI Taxonomy" id="53364"/>
    <lineage>
        <taxon>Bacteria</taxon>
        <taxon>Bacillati</taxon>
        <taxon>Actinomycetota</taxon>
        <taxon>Actinomycetes</taxon>
        <taxon>Micrococcales</taxon>
        <taxon>Brevibacteriaceae</taxon>
        <taxon>Brevibacterium</taxon>
    </lineage>
</organism>
<feature type="region of interest" description="Disordered" evidence="7">
    <location>
        <begin position="70"/>
        <end position="160"/>
    </location>
</feature>
<dbReference type="RefSeq" id="WP_376837983.1">
    <property type="nucleotide sequence ID" value="NZ_JBHMAU010000018.1"/>
</dbReference>
<evidence type="ECO:0000256" key="5">
    <source>
        <dbReference type="ARBA" id="ARBA00023315"/>
    </source>
</evidence>
<dbReference type="PROSITE" id="PS50968">
    <property type="entry name" value="BIOTINYL_LIPOYL"/>
    <property type="match status" value="2"/>
</dbReference>
<dbReference type="InterPro" id="IPR023213">
    <property type="entry name" value="CAT-like_dom_sf"/>
</dbReference>
<dbReference type="InterPro" id="IPR004167">
    <property type="entry name" value="PSBD"/>
</dbReference>
<evidence type="ECO:0000259" key="8">
    <source>
        <dbReference type="PROSITE" id="PS50968"/>
    </source>
</evidence>
<dbReference type="InterPro" id="IPR000089">
    <property type="entry name" value="Biotin_lipoyl"/>
</dbReference>
<evidence type="ECO:0000256" key="4">
    <source>
        <dbReference type="ARBA" id="ARBA00022823"/>
    </source>
</evidence>
<evidence type="ECO:0000256" key="2">
    <source>
        <dbReference type="ARBA" id="ARBA00007317"/>
    </source>
</evidence>
<dbReference type="SUPFAM" id="SSF51230">
    <property type="entry name" value="Single hybrid motif"/>
    <property type="match status" value="2"/>
</dbReference>
<dbReference type="Pfam" id="PF00364">
    <property type="entry name" value="Biotin_lipoyl"/>
    <property type="match status" value="2"/>
</dbReference>
<accession>A0ABV5WZI2</accession>
<feature type="region of interest" description="Disordered" evidence="7">
    <location>
        <begin position="219"/>
        <end position="324"/>
    </location>
</feature>
<comment type="similarity">
    <text evidence="2 6">Belongs to the 2-oxoacid dehydrogenase family.</text>
</comment>
<evidence type="ECO:0000256" key="6">
    <source>
        <dbReference type="RuleBase" id="RU003423"/>
    </source>
</evidence>
<dbReference type="Gene3D" id="4.10.320.10">
    <property type="entry name" value="E3-binding domain"/>
    <property type="match status" value="1"/>
</dbReference>
<dbReference type="NCBIfam" id="TIGR02927">
    <property type="entry name" value="SucB_Actino"/>
    <property type="match status" value="1"/>
</dbReference>
<evidence type="ECO:0000313" key="10">
    <source>
        <dbReference type="EMBL" id="MFB9775129.1"/>
    </source>
</evidence>
<keyword evidence="5 6" id="KW-0012">Acyltransferase</keyword>
<dbReference type="EC" id="2.3.1.-" evidence="6"/>
<gene>
    <name evidence="10" type="primary">sucB</name>
    <name evidence="10" type="ORF">ACFFN1_01660</name>
</gene>
<dbReference type="PROSITE" id="PS00189">
    <property type="entry name" value="LIPOYL"/>
    <property type="match status" value="2"/>
</dbReference>
<evidence type="ECO:0000256" key="7">
    <source>
        <dbReference type="SAM" id="MobiDB-lite"/>
    </source>
</evidence>
<name>A0ABV5WZI2_9MICO</name>
<evidence type="ECO:0000259" key="9">
    <source>
        <dbReference type="PROSITE" id="PS51826"/>
    </source>
</evidence>
<dbReference type="PANTHER" id="PTHR43178:SF5">
    <property type="entry name" value="LIPOAMIDE ACYLTRANSFERASE COMPONENT OF BRANCHED-CHAIN ALPHA-KETO ACID DEHYDROGENASE COMPLEX, MITOCHONDRIAL"/>
    <property type="match status" value="1"/>
</dbReference>
<protein>
    <recommendedName>
        <fullName evidence="6">Dihydrolipoamide acetyltransferase component of pyruvate dehydrogenase complex</fullName>
        <ecNumber evidence="6">2.3.1.-</ecNumber>
    </recommendedName>
</protein>
<feature type="domain" description="Peripheral subunit-binding (PSBD)" evidence="9">
    <location>
        <begin position="331"/>
        <end position="368"/>
    </location>
</feature>
<dbReference type="SUPFAM" id="SSF47005">
    <property type="entry name" value="Peripheral subunit-binding domain of 2-oxo acid dehydrogenase complex"/>
    <property type="match status" value="1"/>
</dbReference>
<evidence type="ECO:0000256" key="3">
    <source>
        <dbReference type="ARBA" id="ARBA00022679"/>
    </source>
</evidence>
<reference evidence="10 11" key="1">
    <citation type="submission" date="2024-09" db="EMBL/GenBank/DDBJ databases">
        <authorList>
            <person name="Sun Q."/>
            <person name="Mori K."/>
        </authorList>
    </citation>
    <scope>NUCLEOTIDE SEQUENCE [LARGE SCALE GENOMIC DNA]</scope>
    <source>
        <strain evidence="10 11">JCM 11683</strain>
    </source>
</reference>
<dbReference type="Pfam" id="PF02817">
    <property type="entry name" value="E3_binding"/>
    <property type="match status" value="1"/>
</dbReference>
<dbReference type="EMBL" id="JBHMAU010000018">
    <property type="protein sequence ID" value="MFB9775129.1"/>
    <property type="molecule type" value="Genomic_DNA"/>
</dbReference>
<proteinExistence type="inferred from homology"/>
<dbReference type="InterPro" id="IPR014276">
    <property type="entry name" value="2-oxoglutarate_DH_E2"/>
</dbReference>
<evidence type="ECO:0000256" key="1">
    <source>
        <dbReference type="ARBA" id="ARBA00001938"/>
    </source>
</evidence>
<sequence length="646" mass="67549">MSNKVQMPALGESVTEGTVTRWLKEVGDSVEVDEPLLEVSTDKVDTEIPSPYAGTLEKILADEDDEVEVGGDLAIIGDGSGDASDDSDDAGTDDADAADEAEAQDSDESADAPAEDEAADEAEESADEAADAEPKPAKSSGGDGETTEVKMPALGESVAEGTITRWLKEVGEEVDVDEPLLEVSTDKVDTEVPSPVAGIVQKLLADEDDEVEVGDVVALVGTGEPAADDADDVADSAPAEDEAAEEPEESAADDTAAEAEAAEESDAADAGEAETEEKDAEPADAKPQAESGSTSQDDDAARDAQRAAAEQAASSEAQPSISSTVAHGSAYVTPLVRRLAKNKGVDLSQVTGTGVGGRIRKQDVLSAAENAGSAQPAAAPAAPAAVPAVTDAREPFVVEIPEEVKKLRGTTQKASRIRQTIATRMRDSLQNSAQLTQTIEVDMTRVSQLRKAYKDQFQQTHGVKLTYLPFFAKAIVEALQVHPKVNASYDVEAKEITYFDHENLAVAVDTERGLLVPVVKNAGELSIAGLAKAIDDVAERTRTSNIGPDELSGGTFTVTNIGSVGALFDTPILNTPQMGILGTGVITRRPVVVKTADGGEAIAIRDMVYLPLTYNHELVDGADAGRFLQTIKARLEDANFVADLDL</sequence>
<dbReference type="InterPro" id="IPR001078">
    <property type="entry name" value="2-oxoacid_DH_actylTfrase"/>
</dbReference>
<dbReference type="PANTHER" id="PTHR43178">
    <property type="entry name" value="DIHYDROLIPOAMIDE ACETYLTRANSFERASE COMPONENT OF PYRUVATE DEHYDROGENASE COMPLEX"/>
    <property type="match status" value="1"/>
</dbReference>
<dbReference type="Gene3D" id="3.30.559.10">
    <property type="entry name" value="Chloramphenicol acetyltransferase-like domain"/>
    <property type="match status" value="1"/>
</dbReference>
<feature type="domain" description="Lipoyl-binding" evidence="8">
    <location>
        <begin position="146"/>
        <end position="221"/>
    </location>
</feature>
<feature type="compositionally biased region" description="Acidic residues" evidence="7">
    <location>
        <begin position="226"/>
        <end position="279"/>
    </location>
</feature>